<evidence type="ECO:0000256" key="3">
    <source>
        <dbReference type="ARBA" id="ARBA00022553"/>
    </source>
</evidence>
<reference evidence="10 11" key="1">
    <citation type="journal article" date="2015" name="Nature">
        <title>rRNA introns, odd ribosomes, and small enigmatic genomes across a large radiation of phyla.</title>
        <authorList>
            <person name="Brown C.T."/>
            <person name="Hug L.A."/>
            <person name="Thomas B.C."/>
            <person name="Sharon I."/>
            <person name="Castelle C.J."/>
            <person name="Singh A."/>
            <person name="Wilkins M.J."/>
            <person name="Williams K.H."/>
            <person name="Banfield J.F."/>
        </authorList>
    </citation>
    <scope>NUCLEOTIDE SEQUENCE [LARGE SCALE GENOMIC DNA]</scope>
</reference>
<dbReference type="Proteomes" id="UP000034044">
    <property type="component" value="Unassembled WGS sequence"/>
</dbReference>
<feature type="transmembrane region" description="Helical" evidence="8">
    <location>
        <begin position="99"/>
        <end position="118"/>
    </location>
</feature>
<dbReference type="SUPFAM" id="SSF55874">
    <property type="entry name" value="ATPase domain of HSP90 chaperone/DNA topoisomerase II/histidine kinase"/>
    <property type="match status" value="1"/>
</dbReference>
<comment type="catalytic activity">
    <reaction evidence="1">
        <text>ATP + protein L-histidine = ADP + protein N-phospho-L-histidine.</text>
        <dbReference type="EC" id="2.7.13.3"/>
    </reaction>
</comment>
<evidence type="ECO:0000256" key="8">
    <source>
        <dbReference type="SAM" id="Phobius"/>
    </source>
</evidence>
<dbReference type="SMART" id="SM00387">
    <property type="entry name" value="HATPase_c"/>
    <property type="match status" value="1"/>
</dbReference>
<dbReference type="Gene3D" id="3.30.565.10">
    <property type="entry name" value="Histidine kinase-like ATPase, C-terminal domain"/>
    <property type="match status" value="1"/>
</dbReference>
<dbReference type="InterPro" id="IPR050736">
    <property type="entry name" value="Sensor_HK_Regulatory"/>
</dbReference>
<comment type="caution">
    <text evidence="10">The sequence shown here is derived from an EMBL/GenBank/DDBJ whole genome shotgun (WGS) entry which is preliminary data.</text>
</comment>
<dbReference type="InterPro" id="IPR004358">
    <property type="entry name" value="Sig_transdc_His_kin-like_C"/>
</dbReference>
<dbReference type="Gene3D" id="1.10.287.130">
    <property type="match status" value="1"/>
</dbReference>
<keyword evidence="3" id="KW-0597">Phosphoprotein</keyword>
<dbReference type="GO" id="GO:0000155">
    <property type="term" value="F:phosphorelay sensor kinase activity"/>
    <property type="evidence" value="ECO:0007669"/>
    <property type="project" value="InterPro"/>
</dbReference>
<evidence type="ECO:0000256" key="2">
    <source>
        <dbReference type="ARBA" id="ARBA00012438"/>
    </source>
</evidence>
<dbReference type="PANTHER" id="PTHR43711:SF1">
    <property type="entry name" value="HISTIDINE KINASE 1"/>
    <property type="match status" value="1"/>
</dbReference>
<proteinExistence type="predicted"/>
<evidence type="ECO:0000256" key="4">
    <source>
        <dbReference type="ARBA" id="ARBA00022679"/>
    </source>
</evidence>
<dbReference type="EMBL" id="LBSR01000006">
    <property type="protein sequence ID" value="KKQ23007.1"/>
    <property type="molecule type" value="Genomic_DNA"/>
</dbReference>
<dbReference type="InterPro" id="IPR003594">
    <property type="entry name" value="HATPase_dom"/>
</dbReference>
<feature type="transmembrane region" description="Helical" evidence="8">
    <location>
        <begin position="6"/>
        <end position="23"/>
    </location>
</feature>
<dbReference type="EC" id="2.7.13.3" evidence="2"/>
<dbReference type="Pfam" id="PF00512">
    <property type="entry name" value="HisKA"/>
    <property type="match status" value="1"/>
</dbReference>
<dbReference type="InterPro" id="IPR036890">
    <property type="entry name" value="HATPase_C_sf"/>
</dbReference>
<keyword evidence="8" id="KW-1133">Transmembrane helix</keyword>
<evidence type="ECO:0000313" key="11">
    <source>
        <dbReference type="Proteomes" id="UP000034044"/>
    </source>
</evidence>
<keyword evidence="8" id="KW-0472">Membrane</keyword>
<evidence type="ECO:0000256" key="5">
    <source>
        <dbReference type="ARBA" id="ARBA00022777"/>
    </source>
</evidence>
<dbReference type="InterPro" id="IPR031621">
    <property type="entry name" value="HisKA_7TM"/>
</dbReference>
<dbReference type="Pfam" id="PF02518">
    <property type="entry name" value="HATPase_c"/>
    <property type="match status" value="1"/>
</dbReference>
<dbReference type="PANTHER" id="PTHR43711">
    <property type="entry name" value="TWO-COMPONENT HISTIDINE KINASE"/>
    <property type="match status" value="1"/>
</dbReference>
<dbReference type="InterPro" id="IPR003661">
    <property type="entry name" value="HisK_dim/P_dom"/>
</dbReference>
<feature type="coiled-coil region" evidence="7">
    <location>
        <begin position="279"/>
        <end position="306"/>
    </location>
</feature>
<feature type="transmembrane region" description="Helical" evidence="8">
    <location>
        <begin position="130"/>
        <end position="155"/>
    </location>
</feature>
<organism evidence="10 11">
    <name type="scientific">Candidatus Wolfebacteria bacterium GW2011_GWC1_37_10</name>
    <dbReference type="NCBI Taxonomy" id="1619010"/>
    <lineage>
        <taxon>Bacteria</taxon>
        <taxon>Candidatus Wolfeibacteriota</taxon>
    </lineage>
</organism>
<dbReference type="AlphaFoldDB" id="A0A0G0FYR5"/>
<feature type="transmembrane region" description="Helical" evidence="8">
    <location>
        <begin position="35"/>
        <end position="55"/>
    </location>
</feature>
<evidence type="ECO:0000256" key="7">
    <source>
        <dbReference type="SAM" id="Coils"/>
    </source>
</evidence>
<dbReference type="PRINTS" id="PR00344">
    <property type="entry name" value="BCTRLSENSOR"/>
</dbReference>
<keyword evidence="8" id="KW-0812">Transmembrane</keyword>
<evidence type="ECO:0000259" key="9">
    <source>
        <dbReference type="PROSITE" id="PS50109"/>
    </source>
</evidence>
<keyword evidence="7" id="KW-0175">Coiled coil</keyword>
<gene>
    <name evidence="10" type="ORF">US36_C0006G0006</name>
</gene>
<protein>
    <recommendedName>
        <fullName evidence="2">histidine kinase</fullName>
        <ecNumber evidence="2">2.7.13.3</ecNumber>
    </recommendedName>
</protein>
<feature type="domain" description="Histidine kinase" evidence="9">
    <location>
        <begin position="313"/>
        <end position="534"/>
    </location>
</feature>
<dbReference type="CDD" id="cd00082">
    <property type="entry name" value="HisKA"/>
    <property type="match status" value="1"/>
</dbReference>
<dbReference type="PROSITE" id="PS50109">
    <property type="entry name" value="HIS_KIN"/>
    <property type="match status" value="1"/>
</dbReference>
<accession>A0A0G0FYR5</accession>
<dbReference type="SUPFAM" id="SSF47384">
    <property type="entry name" value="Homodimeric domain of signal transducing histidine kinase"/>
    <property type="match status" value="1"/>
</dbReference>
<feature type="transmembrane region" description="Helical" evidence="8">
    <location>
        <begin position="226"/>
        <end position="244"/>
    </location>
</feature>
<evidence type="ECO:0000256" key="1">
    <source>
        <dbReference type="ARBA" id="ARBA00000085"/>
    </source>
</evidence>
<dbReference type="SMART" id="SM00388">
    <property type="entry name" value="HisKA"/>
    <property type="match status" value="1"/>
</dbReference>
<evidence type="ECO:0000313" key="10">
    <source>
        <dbReference type="EMBL" id="KKQ23007.1"/>
    </source>
</evidence>
<name>A0A0G0FYR5_9BACT</name>
<feature type="transmembrane region" description="Helical" evidence="8">
    <location>
        <begin position="256"/>
        <end position="277"/>
    </location>
</feature>
<dbReference type="FunFam" id="3.30.565.10:FF:000006">
    <property type="entry name" value="Sensor histidine kinase WalK"/>
    <property type="match status" value="1"/>
</dbReference>
<dbReference type="InterPro" id="IPR005467">
    <property type="entry name" value="His_kinase_dom"/>
</dbReference>
<feature type="transmembrane region" description="Helical" evidence="8">
    <location>
        <begin position="67"/>
        <end position="87"/>
    </location>
</feature>
<keyword evidence="5 10" id="KW-0418">Kinase</keyword>
<dbReference type="InterPro" id="IPR036097">
    <property type="entry name" value="HisK_dim/P_sf"/>
</dbReference>
<sequence length="534" mass="60940">MTTQFIFSIILLLVNFIIGLIVLTRKKKDIISKLFLLIIFSIILWTASNLILDFIRDQYFVLFAAKGAYVGAVLIAYSFLYFVLVFPKEEYQISKKIKIFILSCASIFILLSITNLLVKGVEIFSWGINIIPGLFYPFFMFYFVGFMAVALLILIRKLYTEKGVERLQVLYLFIGVILATIGGSLTNLIIPYFTEDFSISTYGPLFTIFFVGFTAFAILKHNLFNIKVIATELLVFAIWVAILFELLLEETLKERLFMAGLFVFTIIAGILLIRSVLREVEQKEQLEKLSKELKVINEKLVETDKMKSAMYSFVSHQIKAPISIIKGFAQLILDNSYGEINDKVRETVKLMKTSSDRLIGLTSDFLDLRRIEEGRMEYEFKEINIVDLVKNVFEELKLLASQKKLEFTLECAEEKIIVKADEQRLRQVILNLIENSVKYTPSGFVKVGLTTNDKRLTAKGVLFTVNDSGIGIRPEVLPELFDQFKRAKEARNIQGTGLGLYVAKEIVKAHNGEIWAESDGENKGSRFYVKLLIG</sequence>
<keyword evidence="6" id="KW-0902">Two-component regulatory system</keyword>
<feature type="transmembrane region" description="Helical" evidence="8">
    <location>
        <begin position="199"/>
        <end position="219"/>
    </location>
</feature>
<keyword evidence="4" id="KW-0808">Transferase</keyword>
<feature type="transmembrane region" description="Helical" evidence="8">
    <location>
        <begin position="167"/>
        <end position="193"/>
    </location>
</feature>
<evidence type="ECO:0000256" key="6">
    <source>
        <dbReference type="ARBA" id="ARBA00023012"/>
    </source>
</evidence>
<dbReference type="Pfam" id="PF16927">
    <property type="entry name" value="HisKA_7TM"/>
    <property type="match status" value="1"/>
</dbReference>